<dbReference type="AlphaFoldDB" id="A0A1I9KQV4"/>
<reference evidence="1" key="1">
    <citation type="submission" date="2015-07" db="EMBL/GenBank/DDBJ databases">
        <title>Molecular Investigation of Pacific North American Membranoptera.</title>
        <authorList>
            <person name="Hughey J.R."/>
            <person name="Hommersand M.H."/>
            <person name="Miller K.A."/>
            <person name="Fuller T."/>
            <person name="Lin S.-M."/>
            <person name="Gabrielson P.W."/>
        </authorList>
    </citation>
    <scope>NUCLEOTIDE SEQUENCE</scope>
</reference>
<dbReference type="GeneID" id="30511774"/>
<name>A0A1I9KQV4_9FLOR</name>
<keyword evidence="1" id="KW-0934">Plastid</keyword>
<protein>
    <recommendedName>
        <fullName evidence="2">POTRA domain-containing protein</fullName>
    </recommendedName>
</protein>
<dbReference type="RefSeq" id="YP_009326725.1">
    <property type="nucleotide sequence ID" value="NC_032041.1"/>
</dbReference>
<sequence>MNLIYKLENFRFENKLKKIYFFKYSPHTLETLLINKINLNINHFNNKSLNKNLNIKVLKKIKRSGYFSNIEYIHLNNNKSEYFILHFKINPIIKKINVNNYKILLIPKSILINIFRGQLGLPINYADINKNINKILQWYKFKGYQWTRVHYSYSKRNNILDINIFEGRVIKSYCLCNESIVTIKQKYFIFYLNYLIKKELFILPGEILNMNNLELNISKLKKKYLINHLKYKIINNKNGLIITIKYNLLKYSKISIYHNPTILKILLNNVKVLRLYNSFTKCHGSIIQYFFHLYKYYYKYILYSRNKYELYYFNLFHLQYNQILFNLSVNIITNKTIIICFLIIKTSNNSSVINKTNSFSQVFFYHTYFYDYLFSGYKYFLNEYFYYENYSYLIKNFKCQIQLYLKRLDKIIIVQYFICKYYIYNKKICLIYFYKEILRPATHYQLKNILQKNNNIVIKYEISIKYNYFNLFTNYYFRIKQILNIYYSIYINLNTKKLYREHLFKYYSNNIEVNCHNLYQMPKIFNTCNKIKIITKFNFIIGSIKEQLNSPNYLIKKSTIYNLNNRLNTKLTLEYQIYLNKHNIFYLYSMYKSLNNLHFTYLHNDIYIHHYNNIYKPISLGMGLQMNTPIRYIPNIKIEVQAAIKEKYLISCYFQI</sequence>
<dbReference type="Gene3D" id="3.10.20.310">
    <property type="entry name" value="membrane protein fhac"/>
    <property type="match status" value="1"/>
</dbReference>
<gene>
    <name evidence="1" type="primary">orf621</name>
</gene>
<accession>A0A1I9KQV4</accession>
<geneLocation type="plastid" evidence="1"/>
<organism evidence="1">
    <name type="scientific">Membranoptera platyphylla</name>
    <dbReference type="NCBI Taxonomy" id="1204437"/>
    <lineage>
        <taxon>Eukaryota</taxon>
        <taxon>Rhodophyta</taxon>
        <taxon>Florideophyceae</taxon>
        <taxon>Rhodymeniophycidae</taxon>
        <taxon>Ceramiales</taxon>
        <taxon>Delesseriaceae</taxon>
        <taxon>Membranoptera</taxon>
    </lineage>
</organism>
<dbReference type="EMBL" id="KT266849">
    <property type="protein sequence ID" value="AMJ16982.1"/>
    <property type="molecule type" value="Genomic_DNA"/>
</dbReference>
<evidence type="ECO:0000313" key="1">
    <source>
        <dbReference type="EMBL" id="AMJ16982.1"/>
    </source>
</evidence>
<evidence type="ECO:0008006" key="2">
    <source>
        <dbReference type="Google" id="ProtNLM"/>
    </source>
</evidence>
<proteinExistence type="predicted"/>